<reference evidence="2 3" key="1">
    <citation type="submission" date="2018-10" db="EMBL/GenBank/DDBJ databases">
        <title>Draft genome sequence of Aquitalea MWU14-2217 isolated from a wild cranberry bog in Provincetown, Massachusetts.</title>
        <authorList>
            <person name="Ebadzadsahrai G."/>
            <person name="Soby S."/>
        </authorList>
    </citation>
    <scope>NUCLEOTIDE SEQUENCE [LARGE SCALE GENOMIC DNA]</scope>
    <source>
        <strain evidence="2 3">MWU14-2217</strain>
    </source>
</reference>
<keyword evidence="1" id="KW-0472">Membrane</keyword>
<feature type="transmembrane region" description="Helical" evidence="1">
    <location>
        <begin position="6"/>
        <end position="25"/>
    </location>
</feature>
<keyword evidence="1" id="KW-0812">Transmembrane</keyword>
<name>A0A454JJK3_9NEIS</name>
<evidence type="ECO:0000256" key="1">
    <source>
        <dbReference type="SAM" id="Phobius"/>
    </source>
</evidence>
<organism evidence="2 3">
    <name type="scientific">Aquitalea palustris</name>
    <dbReference type="NCBI Taxonomy" id="2480983"/>
    <lineage>
        <taxon>Bacteria</taxon>
        <taxon>Pseudomonadati</taxon>
        <taxon>Pseudomonadota</taxon>
        <taxon>Betaproteobacteria</taxon>
        <taxon>Neisseriales</taxon>
        <taxon>Chromobacteriaceae</taxon>
        <taxon>Aquitalea</taxon>
    </lineage>
</organism>
<comment type="caution">
    <text evidence="2">The sequence shown here is derived from an EMBL/GenBank/DDBJ whole genome shotgun (WGS) entry which is preliminary data.</text>
</comment>
<dbReference type="Proteomes" id="UP000274139">
    <property type="component" value="Unassembled WGS sequence"/>
</dbReference>
<gene>
    <name evidence="2" type="ORF">EAY64_08180</name>
</gene>
<sequence>MMILPDWLYAVASILAGVAIAVLTWKKHQRGIREDRYSLVGKLIIAVFMIAFGILLFKVGKF</sequence>
<keyword evidence="3" id="KW-1185">Reference proteome</keyword>
<dbReference type="AlphaFoldDB" id="A0A454JJK3"/>
<evidence type="ECO:0000313" key="2">
    <source>
        <dbReference type="EMBL" id="RMC99124.1"/>
    </source>
</evidence>
<feature type="transmembrane region" description="Helical" evidence="1">
    <location>
        <begin position="37"/>
        <end position="57"/>
    </location>
</feature>
<dbReference type="EMBL" id="RFAR01000028">
    <property type="protein sequence ID" value="RMC99124.1"/>
    <property type="molecule type" value="Genomic_DNA"/>
</dbReference>
<evidence type="ECO:0000313" key="3">
    <source>
        <dbReference type="Proteomes" id="UP000274139"/>
    </source>
</evidence>
<keyword evidence="1" id="KW-1133">Transmembrane helix</keyword>
<accession>A0A454JJK3</accession>
<proteinExistence type="predicted"/>
<protein>
    <submittedName>
        <fullName evidence="2">Uncharacterized protein</fullName>
    </submittedName>
</protein>